<evidence type="ECO:0000313" key="1">
    <source>
        <dbReference type="EMBL" id="RMJ01712.1"/>
    </source>
</evidence>
<dbReference type="EMBL" id="QMDL01000005">
    <property type="protein sequence ID" value="RMJ01712.1"/>
    <property type="molecule type" value="Genomic_DNA"/>
</dbReference>
<proteinExistence type="predicted"/>
<gene>
    <name evidence="1" type="ORF">DOQ08_02986</name>
</gene>
<reference evidence="1 2" key="1">
    <citation type="submission" date="2018-08" db="EMBL/GenBank/DDBJ databases">
        <title>Whole Genome Sequence of the Moderate Halophilic Marine Bacterium Marinobacter litoralis Sw-45.</title>
        <authorList>
            <person name="Musa H."/>
        </authorList>
    </citation>
    <scope>NUCLEOTIDE SEQUENCE [LARGE SCALE GENOMIC DNA]</scope>
    <source>
        <strain evidence="1 2">Sw-45</strain>
    </source>
</reference>
<evidence type="ECO:0008006" key="3">
    <source>
        <dbReference type="Google" id="ProtNLM"/>
    </source>
</evidence>
<sequence length="212" mass="22963">MKWLALCLALLNLGLWFLPGQLPGAMVSPQVSGGLPRVASLKAKGTTRDETGVESVCLTVGWFETPALAHALGRTTGVKYQVKPKQESLPALHWVLVPPQPESDAKAQADNLRAQGADVYVVARGQYRNAISLGMFESVKAAENLMAKKKSENLNVTLAKFTRNRIGYALAFEVESSRETEVLQAVEAGFDGDFDFIERNACEGVATSEKNP</sequence>
<organism evidence="1 2">
    <name type="scientific">Marinobacter litoralis</name>
    <dbReference type="NCBI Taxonomy" id="187981"/>
    <lineage>
        <taxon>Bacteria</taxon>
        <taxon>Pseudomonadati</taxon>
        <taxon>Pseudomonadota</taxon>
        <taxon>Gammaproteobacteria</taxon>
        <taxon>Pseudomonadales</taxon>
        <taxon>Marinobacteraceae</taxon>
        <taxon>Marinobacter</taxon>
    </lineage>
</organism>
<dbReference type="RefSeq" id="WP_114335773.1">
    <property type="nucleotide sequence ID" value="NZ_QMDL01000005.1"/>
</dbReference>
<dbReference type="OrthoDB" id="6193567at2"/>
<evidence type="ECO:0000313" key="2">
    <source>
        <dbReference type="Proteomes" id="UP000265903"/>
    </source>
</evidence>
<name>A0A3M2R8U7_9GAMM</name>
<comment type="caution">
    <text evidence="1">The sequence shown here is derived from an EMBL/GenBank/DDBJ whole genome shotgun (WGS) entry which is preliminary data.</text>
</comment>
<protein>
    <recommendedName>
        <fullName evidence="3">SPOR domain-containing protein</fullName>
    </recommendedName>
</protein>
<accession>A0A3M2R8U7</accession>
<keyword evidence="2" id="KW-1185">Reference proteome</keyword>
<dbReference type="Proteomes" id="UP000265903">
    <property type="component" value="Unassembled WGS sequence"/>
</dbReference>
<dbReference type="AlphaFoldDB" id="A0A3M2R8U7"/>